<dbReference type="SMART" id="SM00729">
    <property type="entry name" value="Elp3"/>
    <property type="match status" value="1"/>
</dbReference>
<evidence type="ECO:0000259" key="7">
    <source>
        <dbReference type="PROSITE" id="PS51918"/>
    </source>
</evidence>
<feature type="domain" description="Radical SAM core" evidence="7">
    <location>
        <begin position="29"/>
        <end position="253"/>
    </location>
</feature>
<dbReference type="CDD" id="cd21123">
    <property type="entry name" value="SPASM_MftC-like"/>
    <property type="match status" value="1"/>
</dbReference>
<comment type="cofactor">
    <cofactor evidence="1">
        <name>[4Fe-4S] cluster</name>
        <dbReference type="ChEBI" id="CHEBI:49883"/>
    </cofactor>
</comment>
<keyword evidence="2" id="KW-0004">4Fe-4S</keyword>
<dbReference type="PROSITE" id="PS51918">
    <property type="entry name" value="RADICAL_SAM"/>
    <property type="match status" value="1"/>
</dbReference>
<dbReference type="Proteomes" id="UP001333102">
    <property type="component" value="Chromosome"/>
</dbReference>
<evidence type="ECO:0000313" key="9">
    <source>
        <dbReference type="Proteomes" id="UP001333102"/>
    </source>
</evidence>
<keyword evidence="9" id="KW-1185">Reference proteome</keyword>
<proteinExistence type="predicted"/>
<accession>A0ABZ1BNF4</accession>
<dbReference type="RefSeq" id="WP_324668640.1">
    <property type="nucleotide sequence ID" value="NZ_CP141614.1"/>
</dbReference>
<reference evidence="9" key="1">
    <citation type="submission" date="2023-12" db="EMBL/GenBank/DDBJ databases">
        <title>Novel isolates from deep terrestrial aquifers shed light on the physiology and ecology of the class Limnochordia.</title>
        <authorList>
            <person name="Karnachuk O.V."/>
            <person name="Lukina A.P."/>
            <person name="Avakyan M.R."/>
            <person name="Kadnikov V."/>
            <person name="Begmatov S."/>
            <person name="Beletsky A.V."/>
            <person name="Mardanov A.V."/>
            <person name="Ravin N.V."/>
        </authorList>
    </citation>
    <scope>NUCLEOTIDE SEQUENCE [LARGE SCALE GENOMIC DNA]</scope>
    <source>
        <strain evidence="9">LN</strain>
    </source>
</reference>
<dbReference type="InterPro" id="IPR006638">
    <property type="entry name" value="Elp3/MiaA/NifB-like_rSAM"/>
</dbReference>
<dbReference type="SUPFAM" id="SSF102114">
    <property type="entry name" value="Radical SAM enzymes"/>
    <property type="match status" value="1"/>
</dbReference>
<evidence type="ECO:0000256" key="3">
    <source>
        <dbReference type="ARBA" id="ARBA00022691"/>
    </source>
</evidence>
<protein>
    <submittedName>
        <fullName evidence="8">TIGR04053 family radical SAM/SPASM domain-containing protein</fullName>
    </submittedName>
</protein>
<evidence type="ECO:0000256" key="1">
    <source>
        <dbReference type="ARBA" id="ARBA00001966"/>
    </source>
</evidence>
<dbReference type="SFLD" id="SFLDG01067">
    <property type="entry name" value="SPASM/twitch_domain_containing"/>
    <property type="match status" value="1"/>
</dbReference>
<dbReference type="CDD" id="cd01335">
    <property type="entry name" value="Radical_SAM"/>
    <property type="match status" value="1"/>
</dbReference>
<keyword evidence="6" id="KW-0411">Iron-sulfur</keyword>
<dbReference type="PANTHER" id="PTHR11228">
    <property type="entry name" value="RADICAL SAM DOMAIN PROTEIN"/>
    <property type="match status" value="1"/>
</dbReference>
<evidence type="ECO:0000256" key="6">
    <source>
        <dbReference type="ARBA" id="ARBA00023014"/>
    </source>
</evidence>
<dbReference type="SFLD" id="SFLDS00029">
    <property type="entry name" value="Radical_SAM"/>
    <property type="match status" value="1"/>
</dbReference>
<dbReference type="SFLD" id="SFLDG01386">
    <property type="entry name" value="main_SPASM_domain-containing"/>
    <property type="match status" value="1"/>
</dbReference>
<evidence type="ECO:0000256" key="2">
    <source>
        <dbReference type="ARBA" id="ARBA00022485"/>
    </source>
</evidence>
<dbReference type="Pfam" id="PF04055">
    <property type="entry name" value="Radical_SAM"/>
    <property type="match status" value="1"/>
</dbReference>
<dbReference type="InterPro" id="IPR058240">
    <property type="entry name" value="rSAM_sf"/>
</dbReference>
<dbReference type="NCBIfam" id="TIGR04053">
    <property type="entry name" value="TIGR04053 family radical SAM/SPASM domain-containing protein"/>
    <property type="match status" value="1"/>
</dbReference>
<keyword evidence="4" id="KW-0479">Metal-binding</keyword>
<dbReference type="Gene3D" id="3.20.20.70">
    <property type="entry name" value="Aldolase class I"/>
    <property type="match status" value="1"/>
</dbReference>
<dbReference type="EMBL" id="CP141614">
    <property type="protein sequence ID" value="WRP14327.1"/>
    <property type="molecule type" value="Genomic_DNA"/>
</dbReference>
<evidence type="ECO:0000313" key="8">
    <source>
        <dbReference type="EMBL" id="WRP14327.1"/>
    </source>
</evidence>
<evidence type="ECO:0000256" key="5">
    <source>
        <dbReference type="ARBA" id="ARBA00023004"/>
    </source>
</evidence>
<evidence type="ECO:0000256" key="4">
    <source>
        <dbReference type="ARBA" id="ARBA00022723"/>
    </source>
</evidence>
<name>A0ABZ1BNF4_9FIRM</name>
<gene>
    <name evidence="8" type="ORF">VLY81_13040</name>
</gene>
<keyword evidence="3" id="KW-0949">S-adenosyl-L-methionine</keyword>
<dbReference type="InterPro" id="IPR050377">
    <property type="entry name" value="Radical_SAM_PqqE_MftC-like"/>
</dbReference>
<dbReference type="InterPro" id="IPR013785">
    <property type="entry name" value="Aldolase_TIM"/>
</dbReference>
<dbReference type="PANTHER" id="PTHR11228:SF34">
    <property type="entry name" value="TUNGSTEN-CONTAINING ALDEHYDE FERREDOXIN OXIDOREDUCTASE COFACTOR MODIFYING PROTEIN"/>
    <property type="match status" value="1"/>
</dbReference>
<dbReference type="InterPro" id="IPR017200">
    <property type="entry name" value="PqqE-like"/>
</dbReference>
<dbReference type="PIRSF" id="PIRSF037420">
    <property type="entry name" value="PQQ_syn_pqqE"/>
    <property type="match status" value="1"/>
</dbReference>
<dbReference type="InterPro" id="IPR007197">
    <property type="entry name" value="rSAM"/>
</dbReference>
<sequence length="415" mass="45828">MPTPPRDAGAPGARLAAHKAVRHARYDLDQRPFIVIWEVTRACDLACRHCRAEAIPHRHPGELTTDEARRLMDAIAAFGPPPPLFVMTGGDPFKRPDLFDLVQYGTTIGLPVSVSPSGTPTLTEANLGQLRQAGAVALSLSLDGSTAAIHDRFRQVEGVYDWTLAGWRAARALGFKVQINTTVGTHNVDDLPDILRIVRELGAMTWSVFFLVPTGRGRQLASLPPETVEDVLHFLYDAAKVLSLKTTEAHHYRRVVIQRQVLEQRGIPAHEVLPLGETYRRLRRRLQEVAPDVDLDAPTPMRRTPMDVNAGRGFVFVSHTGVVHPSGFLPIPAGNVRLQPLPTIYRESPLLRALRDPERLGGRCGRCEFRTVCGGSRSRAFGVSGDPLAEEPWCPYQPGSFPFQEDVRTYVTATS</sequence>
<organism evidence="8 9">
    <name type="scientific">Geochorda subterranea</name>
    <dbReference type="NCBI Taxonomy" id="3109564"/>
    <lineage>
        <taxon>Bacteria</taxon>
        <taxon>Bacillati</taxon>
        <taxon>Bacillota</taxon>
        <taxon>Limnochordia</taxon>
        <taxon>Limnochordales</taxon>
        <taxon>Geochordaceae</taxon>
        <taxon>Geochorda</taxon>
    </lineage>
</organism>
<keyword evidence="5" id="KW-0408">Iron</keyword>